<evidence type="ECO:0000313" key="3">
    <source>
        <dbReference type="Proteomes" id="UP001154282"/>
    </source>
</evidence>
<evidence type="ECO:0000256" key="1">
    <source>
        <dbReference type="SAM" id="MobiDB-lite"/>
    </source>
</evidence>
<dbReference type="PANTHER" id="PTHR33257">
    <property type="entry name" value="OS05G0165500 PROTEIN"/>
    <property type="match status" value="1"/>
</dbReference>
<dbReference type="Proteomes" id="UP001154282">
    <property type="component" value="Unassembled WGS sequence"/>
</dbReference>
<reference evidence="2" key="1">
    <citation type="submission" date="2022-08" db="EMBL/GenBank/DDBJ databases">
        <authorList>
            <person name="Gutierrez-Valencia J."/>
        </authorList>
    </citation>
    <scope>NUCLEOTIDE SEQUENCE</scope>
</reference>
<organism evidence="2 3">
    <name type="scientific">Linum tenue</name>
    <dbReference type="NCBI Taxonomy" id="586396"/>
    <lineage>
        <taxon>Eukaryota</taxon>
        <taxon>Viridiplantae</taxon>
        <taxon>Streptophyta</taxon>
        <taxon>Embryophyta</taxon>
        <taxon>Tracheophyta</taxon>
        <taxon>Spermatophyta</taxon>
        <taxon>Magnoliopsida</taxon>
        <taxon>eudicotyledons</taxon>
        <taxon>Gunneridae</taxon>
        <taxon>Pentapetalae</taxon>
        <taxon>rosids</taxon>
        <taxon>fabids</taxon>
        <taxon>Malpighiales</taxon>
        <taxon>Linaceae</taxon>
        <taxon>Linum</taxon>
    </lineage>
</organism>
<feature type="compositionally biased region" description="Basic and acidic residues" evidence="1">
    <location>
        <begin position="311"/>
        <end position="332"/>
    </location>
</feature>
<feature type="region of interest" description="Disordered" evidence="1">
    <location>
        <begin position="256"/>
        <end position="345"/>
    </location>
</feature>
<dbReference type="AlphaFoldDB" id="A0AAV0IBH2"/>
<comment type="caution">
    <text evidence="2">The sequence shown here is derived from an EMBL/GenBank/DDBJ whole genome shotgun (WGS) entry which is preliminary data.</text>
</comment>
<protein>
    <submittedName>
        <fullName evidence="2">Uncharacterized protein</fullName>
    </submittedName>
</protein>
<proteinExistence type="predicted"/>
<keyword evidence="3" id="KW-1185">Reference proteome</keyword>
<accession>A0AAV0IBH2</accession>
<dbReference type="PANTHER" id="PTHR33257:SF6">
    <property type="entry name" value="OXYSTEROL-BINDING 4B-LIKE PROTEIN"/>
    <property type="match status" value="1"/>
</dbReference>
<gene>
    <name evidence="2" type="ORF">LITE_LOCUS8160</name>
</gene>
<evidence type="ECO:0000313" key="2">
    <source>
        <dbReference type="EMBL" id="CAI0393984.1"/>
    </source>
</evidence>
<name>A0AAV0IBH2_9ROSI</name>
<sequence>MEINHRGRPAETRSTSVLQGDETFYNRVISRDSTSSAAAAARCPSSRVFYYRSAAEGVPFNWETQPGTPKNPPKEEAIPPISPPPAVLSLSLPKPSIINHHVNANAGGRRGGGGYSTNARRLKLLWRFLVGKGSARRRRWYGHRQSTTTQVLTTTLLLFLLLLFEEKALSKNGDGADQQQIEKGKENHHLTLPTKPILLQQDRLPALLRRRLRPNHPRRGSFRLGDSAREAADPAEIVTANGAAAVVGVVAQPEEPRRGFRAEEELPGESDQEIRIRDFGSGGGEIEEGSGNSDPDEIDRGAEGDGEGFFLEERESGPQKAEDRRELLREEDPAGEGSGFAGIAAGRWAPDPGVFLKEREVSPGDFSFFLGLLRFRQRGFFFLVVIVVGEIAGEVAVCSAIELGLGKEIVSEVD</sequence>
<dbReference type="EMBL" id="CAMGYJ010000003">
    <property type="protein sequence ID" value="CAI0393984.1"/>
    <property type="molecule type" value="Genomic_DNA"/>
</dbReference>